<name>A0A066VS13_TILAU</name>
<evidence type="ECO:0000313" key="2">
    <source>
        <dbReference type="EMBL" id="KDN41594.1"/>
    </source>
</evidence>
<feature type="region of interest" description="Disordered" evidence="1">
    <location>
        <begin position="18"/>
        <end position="57"/>
    </location>
</feature>
<organism evidence="2 3">
    <name type="scientific">Tilletiaria anomala (strain ATCC 24038 / CBS 436.72 / UBC 951)</name>
    <dbReference type="NCBI Taxonomy" id="1037660"/>
    <lineage>
        <taxon>Eukaryota</taxon>
        <taxon>Fungi</taxon>
        <taxon>Dikarya</taxon>
        <taxon>Basidiomycota</taxon>
        <taxon>Ustilaginomycotina</taxon>
        <taxon>Exobasidiomycetes</taxon>
        <taxon>Georgefischeriales</taxon>
        <taxon>Tilletiariaceae</taxon>
        <taxon>Tilletiaria</taxon>
    </lineage>
</organism>
<feature type="compositionally biased region" description="Polar residues" evidence="1">
    <location>
        <begin position="93"/>
        <end position="102"/>
    </location>
</feature>
<protein>
    <submittedName>
        <fullName evidence="2">Uncharacterized protein</fullName>
    </submittedName>
</protein>
<accession>A0A066VS13</accession>
<dbReference type="GeneID" id="25261834"/>
<dbReference type="HOGENOM" id="CLU_2279403_0_0_1"/>
<sequence length="102" mass="11024">MHTVSSLRALSGIGVGEDIVTTSPSRHHSIQHTQIPLKKKNPQKTHSIPPPPSTRKRHWAAGSLVPTYIQEYLAQAGCAGRVHGLSRGPYGVQSGQSGRRAR</sequence>
<gene>
    <name evidence="2" type="ORF">K437DRAFT_171630</name>
</gene>
<dbReference type="EMBL" id="JMSN01000078">
    <property type="protein sequence ID" value="KDN41594.1"/>
    <property type="molecule type" value="Genomic_DNA"/>
</dbReference>
<reference evidence="2 3" key="1">
    <citation type="submission" date="2014-05" db="EMBL/GenBank/DDBJ databases">
        <title>Draft genome sequence of a rare smut relative, Tilletiaria anomala UBC 951.</title>
        <authorList>
            <consortium name="DOE Joint Genome Institute"/>
            <person name="Toome M."/>
            <person name="Kuo A."/>
            <person name="Henrissat B."/>
            <person name="Lipzen A."/>
            <person name="Tritt A."/>
            <person name="Yoshinaga Y."/>
            <person name="Zane M."/>
            <person name="Barry K."/>
            <person name="Grigoriev I.V."/>
            <person name="Spatafora J.W."/>
            <person name="Aimea M.C."/>
        </authorList>
    </citation>
    <scope>NUCLEOTIDE SEQUENCE [LARGE SCALE GENOMIC DNA]</scope>
    <source>
        <strain evidence="2 3">UBC 951</strain>
    </source>
</reference>
<dbReference type="RefSeq" id="XP_013241762.1">
    <property type="nucleotide sequence ID" value="XM_013386308.1"/>
</dbReference>
<dbReference type="InParanoid" id="A0A066VS13"/>
<comment type="caution">
    <text evidence="2">The sequence shown here is derived from an EMBL/GenBank/DDBJ whole genome shotgun (WGS) entry which is preliminary data.</text>
</comment>
<keyword evidence="3" id="KW-1185">Reference proteome</keyword>
<evidence type="ECO:0000256" key="1">
    <source>
        <dbReference type="SAM" id="MobiDB-lite"/>
    </source>
</evidence>
<feature type="region of interest" description="Disordered" evidence="1">
    <location>
        <begin position="83"/>
        <end position="102"/>
    </location>
</feature>
<dbReference type="Proteomes" id="UP000027361">
    <property type="component" value="Unassembled WGS sequence"/>
</dbReference>
<proteinExistence type="predicted"/>
<dbReference type="AlphaFoldDB" id="A0A066VS13"/>
<evidence type="ECO:0000313" key="3">
    <source>
        <dbReference type="Proteomes" id="UP000027361"/>
    </source>
</evidence>